<feature type="domain" description="Pirin N-terminal" evidence="4">
    <location>
        <begin position="31"/>
        <end position="134"/>
    </location>
</feature>
<keyword evidence="2" id="KW-0408">Iron</keyword>
<evidence type="ECO:0000256" key="3">
    <source>
        <dbReference type="RuleBase" id="RU003457"/>
    </source>
</evidence>
<dbReference type="InterPro" id="IPR011051">
    <property type="entry name" value="RmlC_Cupin_sf"/>
</dbReference>
<feature type="domain" description="Pirin C-terminal" evidence="5">
    <location>
        <begin position="187"/>
        <end position="284"/>
    </location>
</feature>
<comment type="similarity">
    <text evidence="1 3">Belongs to the pirin family.</text>
</comment>
<dbReference type="Gene3D" id="2.60.120.10">
    <property type="entry name" value="Jelly Rolls"/>
    <property type="match status" value="2"/>
</dbReference>
<dbReference type="Proteomes" id="UP000217507">
    <property type="component" value="Chromosome"/>
</dbReference>
<dbReference type="PANTHER" id="PTHR13903:SF8">
    <property type="entry name" value="PIRIN"/>
    <property type="match status" value="1"/>
</dbReference>
<dbReference type="InterPro" id="IPR014710">
    <property type="entry name" value="RmlC-like_jellyroll"/>
</dbReference>
<dbReference type="CDD" id="cd02909">
    <property type="entry name" value="cupin_pirin_N"/>
    <property type="match status" value="1"/>
</dbReference>
<evidence type="ECO:0000313" key="6">
    <source>
        <dbReference type="EMBL" id="BAY72039.1"/>
    </source>
</evidence>
<reference evidence="6 7" key="1">
    <citation type="submission" date="2017-06" db="EMBL/GenBank/DDBJ databases">
        <title>Genome sequencing of cyanobaciteial culture collection at National Institute for Environmental Studies (NIES).</title>
        <authorList>
            <person name="Hirose Y."/>
            <person name="Shimura Y."/>
            <person name="Fujisawa T."/>
            <person name="Nakamura Y."/>
            <person name="Kawachi M."/>
        </authorList>
    </citation>
    <scope>NUCLEOTIDE SEQUENCE [LARGE SCALE GENOMIC DNA]</scope>
    <source>
        <strain evidence="6 7">NIES-23</strain>
    </source>
</reference>
<evidence type="ECO:0000313" key="7">
    <source>
        <dbReference type="Proteomes" id="UP000217507"/>
    </source>
</evidence>
<dbReference type="InterPro" id="IPR012093">
    <property type="entry name" value="Pirin"/>
</dbReference>
<evidence type="ECO:0000259" key="4">
    <source>
        <dbReference type="Pfam" id="PF02678"/>
    </source>
</evidence>
<dbReference type="Pfam" id="PF05726">
    <property type="entry name" value="Pirin_C"/>
    <property type="match status" value="1"/>
</dbReference>
<organism evidence="6 7">
    <name type="scientific">Trichormus variabilis NIES-23</name>
    <dbReference type="NCBI Taxonomy" id="1973479"/>
    <lineage>
        <taxon>Bacteria</taxon>
        <taxon>Bacillati</taxon>
        <taxon>Cyanobacteriota</taxon>
        <taxon>Cyanophyceae</taxon>
        <taxon>Nostocales</taxon>
        <taxon>Nostocaceae</taxon>
        <taxon>Trichormus</taxon>
    </lineage>
</organism>
<dbReference type="SUPFAM" id="SSF51182">
    <property type="entry name" value="RmlC-like cupins"/>
    <property type="match status" value="1"/>
</dbReference>
<feature type="binding site" evidence="2">
    <location>
        <position position="68"/>
    </location>
    <ligand>
        <name>Fe cation</name>
        <dbReference type="ChEBI" id="CHEBI:24875"/>
    </ligand>
</feature>
<keyword evidence="2" id="KW-0479">Metal-binding</keyword>
<protein>
    <recommendedName>
        <fullName evidence="8">Pirin-like protein</fullName>
    </recommendedName>
</protein>
<dbReference type="EMBL" id="AP018216">
    <property type="protein sequence ID" value="BAY72039.1"/>
    <property type="molecule type" value="Genomic_DNA"/>
</dbReference>
<evidence type="ECO:0000256" key="2">
    <source>
        <dbReference type="PIRSR" id="PIRSR006232-1"/>
    </source>
</evidence>
<feature type="binding site" evidence="2">
    <location>
        <position position="70"/>
    </location>
    <ligand>
        <name>Fe cation</name>
        <dbReference type="ChEBI" id="CHEBI:24875"/>
    </ligand>
</feature>
<proteinExistence type="inferred from homology"/>
<sequence>MIPASTNYPPLLMAILQLIEPEVKDLGGFVARRSLPYPHRQMVGPFIFFDHLGPSVLPPNKGIDVRPHPHINIATLTYLFDGSIMHRDSLGIVQEIQPGAVNWMTAGKGIVHSERSPDFDRHNEANIHGIQTWIALPVEYEETEPWFTHYPDENLPTWDENNVTIKLIAGEAHGYTSPVKVFSPILYLDGLLSANGHFTIPTGYSERAVYSVTEGLSINDQPLEPYRLAILESGHEVKVSATDTARCIVIGGEPLGTRYKWWNFVSSRPERIEKAKADWRDCRFATVPDETELIPLPEVATEANPL</sequence>
<dbReference type="AlphaFoldDB" id="A0A1Z4KSU7"/>
<dbReference type="CDD" id="cd02247">
    <property type="entry name" value="cupin_pirin_C"/>
    <property type="match status" value="1"/>
</dbReference>
<dbReference type="GO" id="GO:0046872">
    <property type="term" value="F:metal ion binding"/>
    <property type="evidence" value="ECO:0007669"/>
    <property type="project" value="UniProtKB-KW"/>
</dbReference>
<dbReference type="InterPro" id="IPR008778">
    <property type="entry name" value="Pirin_C_dom"/>
</dbReference>
<accession>A0A1Z4KSU7</accession>
<dbReference type="Pfam" id="PF02678">
    <property type="entry name" value="Pirin"/>
    <property type="match status" value="1"/>
</dbReference>
<comment type="cofactor">
    <cofactor evidence="2">
        <name>Fe cation</name>
        <dbReference type="ChEBI" id="CHEBI:24875"/>
    </cofactor>
    <text evidence="2">Binds 1 Fe cation per subunit.</text>
</comment>
<gene>
    <name evidence="6" type="ORF">NIES23_48630</name>
</gene>
<evidence type="ECO:0008006" key="8">
    <source>
        <dbReference type="Google" id="ProtNLM"/>
    </source>
</evidence>
<feature type="binding site" evidence="2">
    <location>
        <position position="112"/>
    </location>
    <ligand>
        <name>Fe cation</name>
        <dbReference type="ChEBI" id="CHEBI:24875"/>
    </ligand>
</feature>
<dbReference type="InterPro" id="IPR003829">
    <property type="entry name" value="Pirin_N_dom"/>
</dbReference>
<dbReference type="PIRSF" id="PIRSF006232">
    <property type="entry name" value="Pirin"/>
    <property type="match status" value="1"/>
</dbReference>
<evidence type="ECO:0000256" key="1">
    <source>
        <dbReference type="ARBA" id="ARBA00008416"/>
    </source>
</evidence>
<feature type="binding site" evidence="2">
    <location>
        <position position="114"/>
    </location>
    <ligand>
        <name>Fe cation</name>
        <dbReference type="ChEBI" id="CHEBI:24875"/>
    </ligand>
</feature>
<dbReference type="PANTHER" id="PTHR13903">
    <property type="entry name" value="PIRIN-RELATED"/>
    <property type="match status" value="1"/>
</dbReference>
<evidence type="ECO:0000259" key="5">
    <source>
        <dbReference type="Pfam" id="PF05726"/>
    </source>
</evidence>
<name>A0A1Z4KSU7_ANAVA</name>